<keyword evidence="2" id="KW-0732">Signal</keyword>
<reference evidence="4 5" key="1">
    <citation type="submission" date="2016-10" db="EMBL/GenBank/DDBJ databases">
        <authorList>
            <person name="de Groot N.N."/>
        </authorList>
    </citation>
    <scope>NUCLEOTIDE SEQUENCE [LARGE SCALE GENOMIC DNA]</scope>
    <source>
        <strain evidence="4 5">DSM 23413</strain>
    </source>
</reference>
<gene>
    <name evidence="4" type="ORF">SAMN05421751_10291</name>
</gene>
<dbReference type="PROSITE" id="PS00018">
    <property type="entry name" value="EF_HAND_1"/>
    <property type="match status" value="2"/>
</dbReference>
<dbReference type="SUPFAM" id="SSF47473">
    <property type="entry name" value="EF-hand"/>
    <property type="match status" value="1"/>
</dbReference>
<sequence>MTRKSFYALTLATTTAIVAGLTVPAVAHDWGGKGKDGPRHERMMGEGHGMMGRMMMRHGMMGGMMHQMMQQFDANDDGEVTPDELRAGLTAKLKEFDADGNGTLSLDEFEALHTAMMREHTVDKFQFLDDDGDGQVTAEEIAKPARMMEQRQKMREKWRENHPRRGGMGRMMQGDDNN</sequence>
<feature type="region of interest" description="Disordered" evidence="1">
    <location>
        <begin position="155"/>
        <end position="178"/>
    </location>
</feature>
<dbReference type="Gene3D" id="1.10.238.10">
    <property type="entry name" value="EF-hand"/>
    <property type="match status" value="1"/>
</dbReference>
<dbReference type="SMART" id="SM00054">
    <property type="entry name" value="EFh"/>
    <property type="match status" value="3"/>
</dbReference>
<organism evidence="4 5">
    <name type="scientific">Jhaorihella thermophila</name>
    <dbReference type="NCBI Taxonomy" id="488547"/>
    <lineage>
        <taxon>Bacteria</taxon>
        <taxon>Pseudomonadati</taxon>
        <taxon>Pseudomonadota</taxon>
        <taxon>Alphaproteobacteria</taxon>
        <taxon>Rhodobacterales</taxon>
        <taxon>Paracoccaceae</taxon>
        <taxon>Jhaorihella</taxon>
    </lineage>
</organism>
<protein>
    <submittedName>
        <fullName evidence="4">EF hand</fullName>
    </submittedName>
</protein>
<dbReference type="Proteomes" id="UP000236742">
    <property type="component" value="Unassembled WGS sequence"/>
</dbReference>
<feature type="domain" description="EF-hand" evidence="3">
    <location>
        <begin position="84"/>
        <end position="119"/>
    </location>
</feature>
<feature type="domain" description="EF-hand" evidence="3">
    <location>
        <begin position="125"/>
        <end position="151"/>
    </location>
</feature>
<dbReference type="Pfam" id="PF13202">
    <property type="entry name" value="EF-hand_5"/>
    <property type="match status" value="3"/>
</dbReference>
<dbReference type="EMBL" id="FNVD01000002">
    <property type="protein sequence ID" value="SEF58020.1"/>
    <property type="molecule type" value="Genomic_DNA"/>
</dbReference>
<keyword evidence="5" id="KW-1185">Reference proteome</keyword>
<dbReference type="GO" id="GO:0005509">
    <property type="term" value="F:calcium ion binding"/>
    <property type="evidence" value="ECO:0007669"/>
    <property type="project" value="InterPro"/>
</dbReference>
<feature type="chain" id="PRO_5009284648" evidence="2">
    <location>
        <begin position="28"/>
        <end position="178"/>
    </location>
</feature>
<evidence type="ECO:0000313" key="4">
    <source>
        <dbReference type="EMBL" id="SEF58020.1"/>
    </source>
</evidence>
<dbReference type="InterPro" id="IPR002048">
    <property type="entry name" value="EF_hand_dom"/>
</dbReference>
<dbReference type="PROSITE" id="PS50222">
    <property type="entry name" value="EF_HAND_2"/>
    <property type="match status" value="2"/>
</dbReference>
<proteinExistence type="predicted"/>
<dbReference type="AlphaFoldDB" id="A0A1H5T5E3"/>
<accession>A0A1H5T5E3</accession>
<dbReference type="RefSeq" id="WP_235003684.1">
    <property type="nucleotide sequence ID" value="NZ_FNVD01000002.1"/>
</dbReference>
<dbReference type="InterPro" id="IPR018247">
    <property type="entry name" value="EF_Hand_1_Ca_BS"/>
</dbReference>
<evidence type="ECO:0000256" key="2">
    <source>
        <dbReference type="SAM" id="SignalP"/>
    </source>
</evidence>
<evidence type="ECO:0000313" key="5">
    <source>
        <dbReference type="Proteomes" id="UP000236742"/>
    </source>
</evidence>
<evidence type="ECO:0000259" key="3">
    <source>
        <dbReference type="PROSITE" id="PS50222"/>
    </source>
</evidence>
<evidence type="ECO:0000256" key="1">
    <source>
        <dbReference type="SAM" id="MobiDB-lite"/>
    </source>
</evidence>
<name>A0A1H5T5E3_9RHOB</name>
<dbReference type="InterPro" id="IPR011992">
    <property type="entry name" value="EF-hand-dom_pair"/>
</dbReference>
<feature type="signal peptide" evidence="2">
    <location>
        <begin position="1"/>
        <end position="27"/>
    </location>
</feature>